<dbReference type="AlphaFoldDB" id="A0A934QHX0"/>
<dbReference type="RefSeq" id="WP_027287865.1">
    <property type="nucleotide sequence ID" value="NZ_NRRE01000023.1"/>
</dbReference>
<dbReference type="GO" id="GO:0016787">
    <property type="term" value="F:hydrolase activity"/>
    <property type="evidence" value="ECO:0007669"/>
    <property type="project" value="UniProtKB-KW"/>
</dbReference>
<protein>
    <submittedName>
        <fullName evidence="8">Histone deacetylase family protein</fullName>
    </submittedName>
</protein>
<dbReference type="PANTHER" id="PTHR10625:SF17">
    <property type="entry name" value="HISTONE DEACETYLASE 8"/>
    <property type="match status" value="1"/>
</dbReference>
<dbReference type="Gene3D" id="3.40.800.20">
    <property type="entry name" value="Histone deacetylase domain"/>
    <property type="match status" value="1"/>
</dbReference>
<evidence type="ECO:0000313" key="8">
    <source>
        <dbReference type="EMBL" id="MBK1697343.1"/>
    </source>
</evidence>
<dbReference type="Pfam" id="PF00850">
    <property type="entry name" value="Hist_deacetyl"/>
    <property type="match status" value="1"/>
</dbReference>
<accession>A0A934QHX0</accession>
<dbReference type="GO" id="GO:0046872">
    <property type="term" value="F:metal ion binding"/>
    <property type="evidence" value="ECO:0007669"/>
    <property type="project" value="UniProtKB-KW"/>
</dbReference>
<comment type="caution">
    <text evidence="8">The sequence shown here is derived from an EMBL/GenBank/DDBJ whole genome shotgun (WGS) entry which is preliminary data.</text>
</comment>
<dbReference type="GO" id="GO:0040029">
    <property type="term" value="P:epigenetic regulation of gene expression"/>
    <property type="evidence" value="ECO:0007669"/>
    <property type="project" value="TreeGrafter"/>
</dbReference>
<name>A0A934QHX0_9PROT</name>
<dbReference type="EMBL" id="NRRE01000023">
    <property type="protein sequence ID" value="MBK1697343.1"/>
    <property type="molecule type" value="Genomic_DNA"/>
</dbReference>
<evidence type="ECO:0000259" key="7">
    <source>
        <dbReference type="Pfam" id="PF00850"/>
    </source>
</evidence>
<feature type="domain" description="Histone deacetylase" evidence="7">
    <location>
        <begin position="27"/>
        <end position="337"/>
    </location>
</feature>
<dbReference type="CDD" id="cd10001">
    <property type="entry name" value="HDAC_classII_APAH"/>
    <property type="match status" value="1"/>
</dbReference>
<dbReference type="InterPro" id="IPR037138">
    <property type="entry name" value="His_deacetylse_dom_sf"/>
</dbReference>
<evidence type="ECO:0000313" key="9">
    <source>
        <dbReference type="Proteomes" id="UP000778970"/>
    </source>
</evidence>
<dbReference type="SUPFAM" id="SSF52768">
    <property type="entry name" value="Arginase/deacetylase"/>
    <property type="match status" value="1"/>
</dbReference>
<comment type="cofactor">
    <cofactor evidence="1">
        <name>Zn(2+)</name>
        <dbReference type="ChEBI" id="CHEBI:29105"/>
    </cofactor>
</comment>
<dbReference type="Proteomes" id="UP000778970">
    <property type="component" value="Unassembled WGS sequence"/>
</dbReference>
<keyword evidence="4" id="KW-0378">Hydrolase</keyword>
<keyword evidence="5" id="KW-0862">Zinc</keyword>
<evidence type="ECO:0000256" key="1">
    <source>
        <dbReference type="ARBA" id="ARBA00001947"/>
    </source>
</evidence>
<evidence type="ECO:0000256" key="5">
    <source>
        <dbReference type="ARBA" id="ARBA00022833"/>
    </source>
</evidence>
<proteinExistence type="inferred from homology"/>
<organism evidence="8 9">
    <name type="scientific">Rhodovibrio salinarum</name>
    <dbReference type="NCBI Taxonomy" id="1087"/>
    <lineage>
        <taxon>Bacteria</taxon>
        <taxon>Pseudomonadati</taxon>
        <taxon>Pseudomonadota</taxon>
        <taxon>Alphaproteobacteria</taxon>
        <taxon>Rhodospirillales</taxon>
        <taxon>Rhodovibrionaceae</taxon>
        <taxon>Rhodovibrio</taxon>
    </lineage>
</organism>
<reference evidence="8" key="1">
    <citation type="submission" date="2017-08" db="EMBL/GenBank/DDBJ databases">
        <authorList>
            <person name="Imhoff J.F."/>
            <person name="Rahn T."/>
            <person name="Kuenzel S."/>
            <person name="Neulinger S.C."/>
        </authorList>
    </citation>
    <scope>NUCLEOTIDE SEQUENCE</scope>
    <source>
        <strain evidence="8">DSM 9154</strain>
    </source>
</reference>
<keyword evidence="9" id="KW-1185">Reference proteome</keyword>
<sequence>MRVVQSDAHASHHPKHFLVNGAVQDSPEVPERARRLAQAARDDGHQLMAPADHGRGPIAAVHSPEYLQFLEHIVPRWQRIEGASAEVIPNVHPQGRWPASYPASAVGQAGYHQADTACPISEGTWEAAVASAEIAVTAAQLVAEGARHAYALCRPPGHHAYTDMAGGFCFLNNCAIAAQWLRDHDHARVAILDVDVHHGNGTQGIFWTRGDVLTVSVHADPVRFYPFFWGHAHERGEGDGLGCNLNLPLARGTDTQGVLAALEAGFKRIRAFQPDALVLALGLDAHEGDPLKGLAVTTDGFAEIAAAIAGLDLPTVLVQEGGYLQDALGANLQSFLAGFERARGS</sequence>
<reference evidence="8" key="2">
    <citation type="journal article" date="2020" name="Microorganisms">
        <title>Osmotic Adaptation and Compatible Solute Biosynthesis of Phototrophic Bacteria as Revealed from Genome Analyses.</title>
        <authorList>
            <person name="Imhoff J.F."/>
            <person name="Rahn T."/>
            <person name="Kunzel S."/>
            <person name="Keller A."/>
            <person name="Neulinger S.C."/>
        </authorList>
    </citation>
    <scope>NUCLEOTIDE SEQUENCE</scope>
    <source>
        <strain evidence="8">DSM 9154</strain>
    </source>
</reference>
<dbReference type="InterPro" id="IPR000286">
    <property type="entry name" value="HDACs"/>
</dbReference>
<evidence type="ECO:0000256" key="3">
    <source>
        <dbReference type="ARBA" id="ARBA00022723"/>
    </source>
</evidence>
<evidence type="ECO:0000256" key="6">
    <source>
        <dbReference type="SAM" id="MobiDB-lite"/>
    </source>
</evidence>
<dbReference type="InterPro" id="IPR023696">
    <property type="entry name" value="Ureohydrolase_dom_sf"/>
</dbReference>
<gene>
    <name evidence="8" type="ORF">CKO21_08790</name>
</gene>
<dbReference type="PANTHER" id="PTHR10625">
    <property type="entry name" value="HISTONE DEACETYLASE HDAC1-RELATED"/>
    <property type="match status" value="1"/>
</dbReference>
<dbReference type="GO" id="GO:0004407">
    <property type="term" value="F:histone deacetylase activity"/>
    <property type="evidence" value="ECO:0007669"/>
    <property type="project" value="TreeGrafter"/>
</dbReference>
<keyword evidence="3" id="KW-0479">Metal-binding</keyword>
<dbReference type="PRINTS" id="PR01270">
    <property type="entry name" value="HDASUPER"/>
</dbReference>
<dbReference type="InterPro" id="IPR023801">
    <property type="entry name" value="His_deacetylse_dom"/>
</dbReference>
<feature type="region of interest" description="Disordered" evidence="6">
    <location>
        <begin position="1"/>
        <end position="28"/>
    </location>
</feature>
<evidence type="ECO:0000256" key="4">
    <source>
        <dbReference type="ARBA" id="ARBA00022801"/>
    </source>
</evidence>
<comment type="similarity">
    <text evidence="2">Belongs to the histone deacetylase family.</text>
</comment>
<evidence type="ECO:0000256" key="2">
    <source>
        <dbReference type="ARBA" id="ARBA00005947"/>
    </source>
</evidence>